<evidence type="ECO:0000313" key="2">
    <source>
        <dbReference type="EMBL" id="KAF2284510.1"/>
    </source>
</evidence>
<protein>
    <submittedName>
        <fullName evidence="2">Uncharacterized protein</fullName>
    </submittedName>
</protein>
<feature type="region of interest" description="Disordered" evidence="1">
    <location>
        <begin position="1"/>
        <end position="33"/>
    </location>
</feature>
<comment type="caution">
    <text evidence="2">The sequence shown here is derived from an EMBL/GenBank/DDBJ whole genome shotgun (WGS) entry which is preliminary data.</text>
</comment>
<accession>A0A6A6K6S5</accession>
<evidence type="ECO:0000313" key="3">
    <source>
        <dbReference type="Proteomes" id="UP000467840"/>
    </source>
</evidence>
<name>A0A6A6K6S5_HEVBR</name>
<gene>
    <name evidence="2" type="ORF">GH714_025933</name>
</gene>
<proteinExistence type="predicted"/>
<sequence length="132" mass="14886">MNFMGNDQLEGDSSFKIDKKEQTPSFSIDSNENPVPVLQQIENSKSIEGLVQKTLSVAGKEKTERDISVISPGMKAPQTCGSSGEELEKEWNQAGCTCIVQCLTRNQLFMTYMSLMIKLYMERRMVEKKADH</sequence>
<feature type="compositionally biased region" description="Basic and acidic residues" evidence="1">
    <location>
        <begin position="13"/>
        <end position="22"/>
    </location>
</feature>
<organism evidence="2 3">
    <name type="scientific">Hevea brasiliensis</name>
    <name type="common">Para rubber tree</name>
    <name type="synonym">Siphonia brasiliensis</name>
    <dbReference type="NCBI Taxonomy" id="3981"/>
    <lineage>
        <taxon>Eukaryota</taxon>
        <taxon>Viridiplantae</taxon>
        <taxon>Streptophyta</taxon>
        <taxon>Embryophyta</taxon>
        <taxon>Tracheophyta</taxon>
        <taxon>Spermatophyta</taxon>
        <taxon>Magnoliopsida</taxon>
        <taxon>eudicotyledons</taxon>
        <taxon>Gunneridae</taxon>
        <taxon>Pentapetalae</taxon>
        <taxon>rosids</taxon>
        <taxon>fabids</taxon>
        <taxon>Malpighiales</taxon>
        <taxon>Euphorbiaceae</taxon>
        <taxon>Crotonoideae</taxon>
        <taxon>Micrandreae</taxon>
        <taxon>Hevea</taxon>
    </lineage>
</organism>
<reference evidence="2 3" key="1">
    <citation type="journal article" date="2020" name="Mol. Plant">
        <title>The Chromosome-Based Rubber Tree Genome Provides New Insights into Spurge Genome Evolution and Rubber Biosynthesis.</title>
        <authorList>
            <person name="Liu J."/>
            <person name="Shi C."/>
            <person name="Shi C.C."/>
            <person name="Li W."/>
            <person name="Zhang Q.J."/>
            <person name="Zhang Y."/>
            <person name="Li K."/>
            <person name="Lu H.F."/>
            <person name="Shi C."/>
            <person name="Zhu S.T."/>
            <person name="Xiao Z.Y."/>
            <person name="Nan H."/>
            <person name="Yue Y."/>
            <person name="Zhu X.G."/>
            <person name="Wu Y."/>
            <person name="Hong X.N."/>
            <person name="Fan G.Y."/>
            <person name="Tong Y."/>
            <person name="Zhang D."/>
            <person name="Mao C.L."/>
            <person name="Liu Y.L."/>
            <person name="Hao S.J."/>
            <person name="Liu W.Q."/>
            <person name="Lv M.Q."/>
            <person name="Zhang H.B."/>
            <person name="Liu Y."/>
            <person name="Hu-Tang G.R."/>
            <person name="Wang J.P."/>
            <person name="Wang J.H."/>
            <person name="Sun Y.H."/>
            <person name="Ni S.B."/>
            <person name="Chen W.B."/>
            <person name="Zhang X.C."/>
            <person name="Jiao Y.N."/>
            <person name="Eichler E.E."/>
            <person name="Li G.H."/>
            <person name="Liu X."/>
            <person name="Gao L.Z."/>
        </authorList>
    </citation>
    <scope>NUCLEOTIDE SEQUENCE [LARGE SCALE GENOMIC DNA]</scope>
    <source>
        <strain evidence="3">cv. GT1</strain>
        <tissue evidence="2">Leaf</tissue>
    </source>
</reference>
<evidence type="ECO:0000256" key="1">
    <source>
        <dbReference type="SAM" id="MobiDB-lite"/>
    </source>
</evidence>
<dbReference type="AlphaFoldDB" id="A0A6A6K6S5"/>
<dbReference type="Proteomes" id="UP000467840">
    <property type="component" value="Chromosome 12"/>
</dbReference>
<keyword evidence="3" id="KW-1185">Reference proteome</keyword>
<feature type="compositionally biased region" description="Polar residues" evidence="1">
    <location>
        <begin position="23"/>
        <end position="33"/>
    </location>
</feature>
<dbReference type="EMBL" id="JAAGAX010000018">
    <property type="protein sequence ID" value="KAF2284510.1"/>
    <property type="molecule type" value="Genomic_DNA"/>
</dbReference>